<dbReference type="GeneID" id="59351932"/>
<keyword evidence="4" id="KW-1185">Reference proteome</keyword>
<evidence type="ECO:0000256" key="2">
    <source>
        <dbReference type="SAM" id="Phobius"/>
    </source>
</evidence>
<comment type="caution">
    <text evidence="3">The sequence shown here is derived from an EMBL/GenBank/DDBJ whole genome shotgun (WGS) entry which is preliminary data.</text>
</comment>
<dbReference type="OrthoDB" id="2527908at2759"/>
<dbReference type="AlphaFoldDB" id="A0A8H6S085"/>
<sequence>MTSKSASRNRSGPGAVSLPSLHGGSSDSRHTIRPTMSPRLVSFLFTFIVFVCAITPARAQTNKIFQWQFAQALSQSLPSCRSLGIQVKPFFATNNTHGVPPFYMMSFPVNGMGTPHNTLIGTDESNLAWTVDQPVGAQLLLYVMDSTGSSGGVPPQLFTVVAGSSTQCIPAAPTGAPFTVTANVTDTLTTCQAWGLTIQGGTPPYNVTFAALNSPVVTNVTMGPVDDAFTFIDRADPGTQLIAAISDLNGRWASGTPIVKTTGSTNVDCVGLVSKSGTAAEIKQQALQAAATSKARHQSAIIAGVVVTIVVLLLLAGVGVFLFLRRRKALKKTDKITPRQFESGVGGINVAPAYTEHGTHILSINSFISPSSPTEVKSPSQSNFSSPTNTSAVGSLVGYDRQRMMSAIPPQDNASISSVPLSTTTGGALSVRNPHPHRPAVFSNFPTASVRRSAKAIEAGMTSSISEDSEFYDAATTSRSVERSLSAGPTSVMGRQPSPARSASVGANTPAAQEIIYQHQDAGVVRELPPPYMGPPQS</sequence>
<feature type="region of interest" description="Disordered" evidence="1">
    <location>
        <begin position="1"/>
        <end position="31"/>
    </location>
</feature>
<proteinExistence type="predicted"/>
<name>A0A8H6S085_9AGAR</name>
<evidence type="ECO:0008006" key="5">
    <source>
        <dbReference type="Google" id="ProtNLM"/>
    </source>
</evidence>
<accession>A0A8H6S085</accession>
<feature type="compositionally biased region" description="Polar residues" evidence="1">
    <location>
        <begin position="499"/>
        <end position="511"/>
    </location>
</feature>
<keyword evidence="2" id="KW-1133">Transmembrane helix</keyword>
<keyword evidence="2" id="KW-0472">Membrane</keyword>
<dbReference type="EMBL" id="JACAZF010000014">
    <property type="protein sequence ID" value="KAF7290554.1"/>
    <property type="molecule type" value="Genomic_DNA"/>
</dbReference>
<evidence type="ECO:0000313" key="3">
    <source>
        <dbReference type="EMBL" id="KAF7290554.1"/>
    </source>
</evidence>
<dbReference type="Gene3D" id="1.20.5.510">
    <property type="entry name" value="Single helix bin"/>
    <property type="match status" value="1"/>
</dbReference>
<evidence type="ECO:0000313" key="4">
    <source>
        <dbReference type="Proteomes" id="UP000636479"/>
    </source>
</evidence>
<organism evidence="3 4">
    <name type="scientific">Mycena indigotica</name>
    <dbReference type="NCBI Taxonomy" id="2126181"/>
    <lineage>
        <taxon>Eukaryota</taxon>
        <taxon>Fungi</taxon>
        <taxon>Dikarya</taxon>
        <taxon>Basidiomycota</taxon>
        <taxon>Agaricomycotina</taxon>
        <taxon>Agaricomycetes</taxon>
        <taxon>Agaricomycetidae</taxon>
        <taxon>Agaricales</taxon>
        <taxon>Marasmiineae</taxon>
        <taxon>Mycenaceae</taxon>
        <taxon>Mycena</taxon>
    </lineage>
</organism>
<feature type="transmembrane region" description="Helical" evidence="2">
    <location>
        <begin position="40"/>
        <end position="59"/>
    </location>
</feature>
<feature type="region of interest" description="Disordered" evidence="1">
    <location>
        <begin position="480"/>
        <end position="513"/>
    </location>
</feature>
<evidence type="ECO:0000256" key="1">
    <source>
        <dbReference type="SAM" id="MobiDB-lite"/>
    </source>
</evidence>
<keyword evidence="2" id="KW-0812">Transmembrane</keyword>
<reference evidence="3" key="1">
    <citation type="submission" date="2020-05" db="EMBL/GenBank/DDBJ databases">
        <title>Mycena genomes resolve the evolution of fungal bioluminescence.</title>
        <authorList>
            <person name="Tsai I.J."/>
        </authorList>
    </citation>
    <scope>NUCLEOTIDE SEQUENCE</scope>
    <source>
        <strain evidence="3">171206Taipei</strain>
    </source>
</reference>
<feature type="transmembrane region" description="Helical" evidence="2">
    <location>
        <begin position="300"/>
        <end position="324"/>
    </location>
</feature>
<feature type="compositionally biased region" description="Polar residues" evidence="1">
    <location>
        <begin position="1"/>
        <end position="10"/>
    </location>
</feature>
<dbReference type="Proteomes" id="UP000636479">
    <property type="component" value="Unassembled WGS sequence"/>
</dbReference>
<protein>
    <recommendedName>
        <fullName evidence="5">Mid2 domain-containing protein</fullName>
    </recommendedName>
</protein>
<dbReference type="RefSeq" id="XP_037213914.1">
    <property type="nucleotide sequence ID" value="XM_037369416.1"/>
</dbReference>
<gene>
    <name evidence="3" type="ORF">MIND_01295500</name>
</gene>